<dbReference type="PANTHER" id="PTHR43271:SF1">
    <property type="entry name" value="INNER MEMBRANE TRANSPORT PROTEIN YNFM"/>
    <property type="match status" value="1"/>
</dbReference>
<evidence type="ECO:0000256" key="1">
    <source>
        <dbReference type="ARBA" id="ARBA00004651"/>
    </source>
</evidence>
<feature type="transmembrane region" description="Helical" evidence="8">
    <location>
        <begin position="161"/>
        <end position="183"/>
    </location>
</feature>
<proteinExistence type="inferred from homology"/>
<comment type="subcellular location">
    <subcellularLocation>
        <location evidence="1">Cell membrane</location>
        <topology evidence="1">Multi-pass membrane protein</topology>
    </subcellularLocation>
</comment>
<protein>
    <submittedName>
        <fullName evidence="10">MFS transporter</fullName>
    </submittedName>
</protein>
<dbReference type="GO" id="GO:0022857">
    <property type="term" value="F:transmembrane transporter activity"/>
    <property type="evidence" value="ECO:0007669"/>
    <property type="project" value="InterPro"/>
</dbReference>
<dbReference type="Gene3D" id="1.20.1250.20">
    <property type="entry name" value="MFS general substrate transporter like domains"/>
    <property type="match status" value="1"/>
</dbReference>
<feature type="transmembrane region" description="Helical" evidence="8">
    <location>
        <begin position="275"/>
        <end position="294"/>
    </location>
</feature>
<feature type="transmembrane region" description="Helical" evidence="8">
    <location>
        <begin position="211"/>
        <end position="230"/>
    </location>
</feature>
<dbReference type="SUPFAM" id="SSF103473">
    <property type="entry name" value="MFS general substrate transporter"/>
    <property type="match status" value="1"/>
</dbReference>
<dbReference type="InterPro" id="IPR036259">
    <property type="entry name" value="MFS_trans_sf"/>
</dbReference>
<comment type="caution">
    <text evidence="10">The sequence shown here is derived from an EMBL/GenBank/DDBJ whole genome shotgun (WGS) entry which is preliminary data.</text>
</comment>
<reference evidence="10 11" key="1">
    <citation type="submission" date="2017-09" db="EMBL/GenBank/DDBJ databases">
        <title>Draft Genome Sequence of Corynebacterium accolens AH4003.</title>
        <authorList>
            <person name="Chen Y."/>
            <person name="Oosthuysen W.F."/>
            <person name="Kelley S."/>
            <person name="Horswill A."/>
        </authorList>
    </citation>
    <scope>NUCLEOTIDE SEQUENCE [LARGE SCALE GENOMIC DNA]</scope>
    <source>
        <strain evidence="10 11">AH4003</strain>
    </source>
</reference>
<accession>A0A2A4AJL4</accession>
<evidence type="ECO:0000313" key="11">
    <source>
        <dbReference type="Proteomes" id="UP000218690"/>
    </source>
</evidence>
<feature type="transmembrane region" description="Helical" evidence="8">
    <location>
        <begin position="131"/>
        <end position="149"/>
    </location>
</feature>
<keyword evidence="6 8" id="KW-1133">Transmembrane helix</keyword>
<evidence type="ECO:0000256" key="8">
    <source>
        <dbReference type="SAM" id="Phobius"/>
    </source>
</evidence>
<gene>
    <name evidence="10" type="ORF">COM45_09280</name>
</gene>
<dbReference type="EMBL" id="NWBP01000025">
    <property type="protein sequence ID" value="PCC82480.1"/>
    <property type="molecule type" value="Genomic_DNA"/>
</dbReference>
<feature type="transmembrane region" description="Helical" evidence="8">
    <location>
        <begin position="332"/>
        <end position="352"/>
    </location>
</feature>
<evidence type="ECO:0000256" key="7">
    <source>
        <dbReference type="ARBA" id="ARBA00023136"/>
    </source>
</evidence>
<comment type="similarity">
    <text evidence="2">Belongs to the major facilitator superfamily.</text>
</comment>
<dbReference type="CDD" id="cd17324">
    <property type="entry name" value="MFS_NepI_like"/>
    <property type="match status" value="1"/>
</dbReference>
<dbReference type="PANTHER" id="PTHR43271">
    <property type="entry name" value="BLL2771 PROTEIN"/>
    <property type="match status" value="1"/>
</dbReference>
<keyword evidence="4" id="KW-1003">Cell membrane</keyword>
<dbReference type="InterPro" id="IPR020846">
    <property type="entry name" value="MFS_dom"/>
</dbReference>
<dbReference type="InterPro" id="IPR011701">
    <property type="entry name" value="MFS"/>
</dbReference>
<dbReference type="Proteomes" id="UP000218690">
    <property type="component" value="Unassembled WGS sequence"/>
</dbReference>
<name>A0A2A4AJL4_9CORY</name>
<feature type="domain" description="Major facilitator superfamily (MFS) profile" evidence="9">
    <location>
        <begin position="1"/>
        <end position="383"/>
    </location>
</feature>
<dbReference type="PROSITE" id="PS51257">
    <property type="entry name" value="PROKAR_LIPOPROTEIN"/>
    <property type="match status" value="1"/>
</dbReference>
<evidence type="ECO:0000256" key="5">
    <source>
        <dbReference type="ARBA" id="ARBA00022692"/>
    </source>
</evidence>
<evidence type="ECO:0000256" key="4">
    <source>
        <dbReference type="ARBA" id="ARBA00022475"/>
    </source>
</evidence>
<feature type="transmembrane region" description="Helical" evidence="8">
    <location>
        <begin position="73"/>
        <end position="92"/>
    </location>
</feature>
<organism evidence="10 11">
    <name type="scientific">Corynebacterium accolens</name>
    <dbReference type="NCBI Taxonomy" id="38284"/>
    <lineage>
        <taxon>Bacteria</taxon>
        <taxon>Bacillati</taxon>
        <taxon>Actinomycetota</taxon>
        <taxon>Actinomycetes</taxon>
        <taxon>Mycobacteriales</taxon>
        <taxon>Corynebacteriaceae</taxon>
        <taxon>Corynebacterium</taxon>
    </lineage>
</organism>
<dbReference type="PROSITE" id="PS50850">
    <property type="entry name" value="MFS"/>
    <property type="match status" value="1"/>
</dbReference>
<evidence type="ECO:0000256" key="2">
    <source>
        <dbReference type="ARBA" id="ARBA00008335"/>
    </source>
</evidence>
<feature type="transmembrane region" description="Helical" evidence="8">
    <location>
        <begin position="236"/>
        <end position="254"/>
    </location>
</feature>
<sequence>MTRPRRAMLAMLFVGLAIFSCLYTTQALLPTLVEQMGLSSTQAALTVSAATGALALCVIPASILSERFGRGRLLIVSAVGATLLGLAVPLAPNAALLITLRGLQGAVIAGAPATAMAWLSEELSATDLARAMGLYIAGTSIGGLTGRLVPTGIVEFSSWRWALFGSACVSLFFALVCILLLPAQRNFTPKALRFGNELRAIFSHLRNHKLVELYLVAFLAMGTFVSMYNFLGFRLIQHFGLAPALAGSVFLFYLSGTWASARAGRLVQQIGHGKTLFASCLLFALGIFACAGPLPLVLLGIVALTVGFFAAHSTASGWVGHLATHDRAEASSMYVFCYYFGSSVLGAVAGLLFDALPWAGFIACYGGAALVLTGLTLTLRKNE</sequence>
<dbReference type="AlphaFoldDB" id="A0A2A4AJL4"/>
<feature type="transmembrane region" description="Helical" evidence="8">
    <location>
        <begin position="43"/>
        <end position="61"/>
    </location>
</feature>
<keyword evidence="5 8" id="KW-0812">Transmembrane</keyword>
<evidence type="ECO:0000256" key="6">
    <source>
        <dbReference type="ARBA" id="ARBA00022989"/>
    </source>
</evidence>
<dbReference type="GO" id="GO:0005886">
    <property type="term" value="C:plasma membrane"/>
    <property type="evidence" value="ECO:0007669"/>
    <property type="project" value="UniProtKB-SubCell"/>
</dbReference>
<dbReference type="Pfam" id="PF07690">
    <property type="entry name" value="MFS_1"/>
    <property type="match status" value="1"/>
</dbReference>
<evidence type="ECO:0000256" key="3">
    <source>
        <dbReference type="ARBA" id="ARBA00022448"/>
    </source>
</evidence>
<feature type="transmembrane region" description="Helical" evidence="8">
    <location>
        <begin position="98"/>
        <end position="119"/>
    </location>
</feature>
<keyword evidence="7 8" id="KW-0472">Membrane</keyword>
<feature type="transmembrane region" description="Helical" evidence="8">
    <location>
        <begin position="358"/>
        <end position="379"/>
    </location>
</feature>
<feature type="transmembrane region" description="Helical" evidence="8">
    <location>
        <begin position="300"/>
        <end position="320"/>
    </location>
</feature>
<evidence type="ECO:0000259" key="9">
    <source>
        <dbReference type="PROSITE" id="PS50850"/>
    </source>
</evidence>
<keyword evidence="3" id="KW-0813">Transport</keyword>
<evidence type="ECO:0000313" key="10">
    <source>
        <dbReference type="EMBL" id="PCC82480.1"/>
    </source>
</evidence>